<gene>
    <name evidence="1" type="ORF">FN846DRAFT_1010039</name>
</gene>
<accession>A0A5J5EBX8</accession>
<evidence type="ECO:0000313" key="1">
    <source>
        <dbReference type="EMBL" id="KAA8892713.1"/>
    </source>
</evidence>
<dbReference type="EMBL" id="VXIS01000623">
    <property type="protein sequence ID" value="KAA8892713.1"/>
    <property type="molecule type" value="Genomic_DNA"/>
</dbReference>
<dbReference type="AlphaFoldDB" id="A0A5J5EBX8"/>
<proteinExistence type="predicted"/>
<name>A0A5J5EBX8_9PEZI</name>
<dbReference type="Proteomes" id="UP000326924">
    <property type="component" value="Unassembled WGS sequence"/>
</dbReference>
<comment type="caution">
    <text evidence="1">The sequence shown here is derived from an EMBL/GenBank/DDBJ whole genome shotgun (WGS) entry which is preliminary data.</text>
</comment>
<evidence type="ECO:0000313" key="2">
    <source>
        <dbReference type="Proteomes" id="UP000326924"/>
    </source>
</evidence>
<reference evidence="1 2" key="1">
    <citation type="submission" date="2019-09" db="EMBL/GenBank/DDBJ databases">
        <title>Draft genome of the ectomycorrhizal ascomycete Sphaerosporella brunnea.</title>
        <authorList>
            <consortium name="DOE Joint Genome Institute"/>
            <person name="Benucci G.M."/>
            <person name="Marozzi G."/>
            <person name="Antonielli L."/>
            <person name="Sanchez S."/>
            <person name="Marco P."/>
            <person name="Wang X."/>
            <person name="Falini L.B."/>
            <person name="Barry K."/>
            <person name="Haridas S."/>
            <person name="Lipzen A."/>
            <person name="Labutti K."/>
            <person name="Grigoriev I.V."/>
            <person name="Murat C."/>
            <person name="Martin F."/>
            <person name="Albertini E."/>
            <person name="Donnini D."/>
            <person name="Bonito G."/>
        </authorList>
    </citation>
    <scope>NUCLEOTIDE SEQUENCE [LARGE SCALE GENOMIC DNA]</scope>
    <source>
        <strain evidence="1 2">Sb_GMNB300</strain>
    </source>
</reference>
<organism evidence="1 2">
    <name type="scientific">Sphaerosporella brunnea</name>
    <dbReference type="NCBI Taxonomy" id="1250544"/>
    <lineage>
        <taxon>Eukaryota</taxon>
        <taxon>Fungi</taxon>
        <taxon>Dikarya</taxon>
        <taxon>Ascomycota</taxon>
        <taxon>Pezizomycotina</taxon>
        <taxon>Pezizomycetes</taxon>
        <taxon>Pezizales</taxon>
        <taxon>Pyronemataceae</taxon>
        <taxon>Sphaerosporella</taxon>
    </lineage>
</organism>
<dbReference type="InParanoid" id="A0A5J5EBX8"/>
<keyword evidence="2" id="KW-1185">Reference proteome</keyword>
<sequence length="109" mass="12965">MELLLPILLYTIGTFCSCRDKYCPHMLPKMVVLPRYVWRMRRFPLFLYYVGGVNIYPKWSGYTLCRCRARECCRVHLCRARHVGTVRESRCAEPDETSTRRLVVARLDM</sequence>
<protein>
    <submittedName>
        <fullName evidence="1">Uncharacterized protein</fullName>
    </submittedName>
</protein>